<name>A0A194QB07_PAPXU</name>
<dbReference type="Pfam" id="PF01094">
    <property type="entry name" value="ANF_receptor"/>
    <property type="match status" value="1"/>
</dbReference>
<dbReference type="InterPro" id="IPR001828">
    <property type="entry name" value="ANF_lig-bd_rcpt"/>
</dbReference>
<evidence type="ECO:0000256" key="2">
    <source>
        <dbReference type="ARBA" id="ARBA00022692"/>
    </source>
</evidence>
<keyword evidence="6" id="KW-0675">Receptor</keyword>
<comment type="subcellular location">
    <subcellularLocation>
        <location evidence="1">Membrane</location>
    </subcellularLocation>
</comment>
<proteinExistence type="predicted"/>
<dbReference type="STRING" id="66420.A0A194QB07"/>
<protein>
    <submittedName>
        <fullName evidence="6">Glutamate receptor 1</fullName>
    </submittedName>
</protein>
<dbReference type="Gene3D" id="3.40.50.2300">
    <property type="match status" value="2"/>
</dbReference>
<gene>
    <name evidence="6" type="ORF">RR46_07196</name>
</gene>
<evidence type="ECO:0000313" key="6">
    <source>
        <dbReference type="EMBL" id="KPJ00606.1"/>
    </source>
</evidence>
<evidence type="ECO:0000256" key="4">
    <source>
        <dbReference type="ARBA" id="ARBA00023136"/>
    </source>
</evidence>
<keyword evidence="4" id="KW-0472">Membrane</keyword>
<dbReference type="SUPFAM" id="SSF53822">
    <property type="entry name" value="Periplasmic binding protein-like I"/>
    <property type="match status" value="1"/>
</dbReference>
<dbReference type="Proteomes" id="UP000053268">
    <property type="component" value="Unassembled WGS sequence"/>
</dbReference>
<dbReference type="GO" id="GO:0016020">
    <property type="term" value="C:membrane"/>
    <property type="evidence" value="ECO:0007669"/>
    <property type="project" value="UniProtKB-SubCell"/>
</dbReference>
<feature type="domain" description="Receptor ligand binding region" evidence="5">
    <location>
        <begin position="21"/>
        <end position="158"/>
    </location>
</feature>
<dbReference type="InterPro" id="IPR028082">
    <property type="entry name" value="Peripla_BP_I"/>
</dbReference>
<sequence>MSTTRCSVNCAVFDKSTDEIQDAFKLAVIQFSNANKTRWEFQLYVDVINTADAFKLSRLICNQFNRNVISMLGAVMADSFDTLHSYTNTFQLPFITPWFPEKVIPPSSGLKDYAVSMRPDYHQAVIDTITYYGWKNVIFIYDSHDGGLAFAPDMMQMSSRGRYKRYLDLLLQRTLKESVALKKYWALFAYPEKYFVRSNSEQTKTGQRRSWNVWNSIALLPKALNDL</sequence>
<keyword evidence="7" id="KW-1185">Reference proteome</keyword>
<dbReference type="AlphaFoldDB" id="A0A194QB07"/>
<dbReference type="EMBL" id="KQ459463">
    <property type="protein sequence ID" value="KPJ00606.1"/>
    <property type="molecule type" value="Genomic_DNA"/>
</dbReference>
<keyword evidence="3" id="KW-1133">Transmembrane helix</keyword>
<evidence type="ECO:0000313" key="7">
    <source>
        <dbReference type="Proteomes" id="UP000053268"/>
    </source>
</evidence>
<accession>A0A194QB07</accession>
<reference evidence="6 7" key="1">
    <citation type="journal article" date="2015" name="Nat. Commun.">
        <title>Outbred genome sequencing and CRISPR/Cas9 gene editing in butterflies.</title>
        <authorList>
            <person name="Li X."/>
            <person name="Fan D."/>
            <person name="Zhang W."/>
            <person name="Liu G."/>
            <person name="Zhang L."/>
            <person name="Zhao L."/>
            <person name="Fang X."/>
            <person name="Chen L."/>
            <person name="Dong Y."/>
            <person name="Chen Y."/>
            <person name="Ding Y."/>
            <person name="Zhao R."/>
            <person name="Feng M."/>
            <person name="Zhu Y."/>
            <person name="Feng Y."/>
            <person name="Jiang X."/>
            <person name="Zhu D."/>
            <person name="Xiang H."/>
            <person name="Feng X."/>
            <person name="Li S."/>
            <person name="Wang J."/>
            <person name="Zhang G."/>
            <person name="Kronforst M.R."/>
            <person name="Wang W."/>
        </authorList>
    </citation>
    <scope>NUCLEOTIDE SEQUENCE [LARGE SCALE GENOMIC DNA]</scope>
    <source>
        <strain evidence="6">Ya'a_city_454_Px</strain>
        <tissue evidence="6">Whole body</tissue>
    </source>
</reference>
<evidence type="ECO:0000256" key="1">
    <source>
        <dbReference type="ARBA" id="ARBA00004370"/>
    </source>
</evidence>
<organism evidence="6 7">
    <name type="scientific">Papilio xuthus</name>
    <name type="common">Asian swallowtail butterfly</name>
    <dbReference type="NCBI Taxonomy" id="66420"/>
    <lineage>
        <taxon>Eukaryota</taxon>
        <taxon>Metazoa</taxon>
        <taxon>Ecdysozoa</taxon>
        <taxon>Arthropoda</taxon>
        <taxon>Hexapoda</taxon>
        <taxon>Insecta</taxon>
        <taxon>Pterygota</taxon>
        <taxon>Neoptera</taxon>
        <taxon>Endopterygota</taxon>
        <taxon>Lepidoptera</taxon>
        <taxon>Glossata</taxon>
        <taxon>Ditrysia</taxon>
        <taxon>Papilionoidea</taxon>
        <taxon>Papilionidae</taxon>
        <taxon>Papilioninae</taxon>
        <taxon>Papilio</taxon>
    </lineage>
</organism>
<keyword evidence="2" id="KW-0812">Transmembrane</keyword>
<evidence type="ECO:0000259" key="5">
    <source>
        <dbReference type="Pfam" id="PF01094"/>
    </source>
</evidence>
<evidence type="ECO:0000256" key="3">
    <source>
        <dbReference type="ARBA" id="ARBA00022989"/>
    </source>
</evidence>